<dbReference type="Pfam" id="PF00010">
    <property type="entry name" value="HLH"/>
    <property type="match status" value="1"/>
</dbReference>
<evidence type="ECO:0000313" key="8">
    <source>
        <dbReference type="Proteomes" id="UP001515500"/>
    </source>
</evidence>
<dbReference type="GO" id="GO:0046983">
    <property type="term" value="F:protein dimerization activity"/>
    <property type="evidence" value="ECO:0007669"/>
    <property type="project" value="InterPro"/>
</dbReference>
<feature type="compositionally biased region" description="Polar residues" evidence="6">
    <location>
        <begin position="100"/>
        <end position="109"/>
    </location>
</feature>
<dbReference type="InterPro" id="IPR011598">
    <property type="entry name" value="bHLH_dom"/>
</dbReference>
<keyword evidence="8" id="KW-1185">Reference proteome</keyword>
<keyword evidence="5" id="KW-0539">Nucleus</keyword>
<dbReference type="SMART" id="SM00353">
    <property type="entry name" value="HLH"/>
    <property type="match status" value="1"/>
</dbReference>
<evidence type="ECO:0000259" key="7">
    <source>
        <dbReference type="PROSITE" id="PS50888"/>
    </source>
</evidence>
<dbReference type="Gene3D" id="4.10.280.10">
    <property type="entry name" value="Helix-loop-helix DNA-binding domain"/>
    <property type="match status" value="1"/>
</dbReference>
<sequence>MLHCMASSSTSTSTSTSSSYLSVFERQKTWFKSQQQQQQQHQANYLINESLNSLYQPSDSHTMNYQQELYDQLPSLNSGWPDLSSLTGDPVSKKRKAETSRSSSPNNNVTEEEFNKTEKRIKGDAEITAALLSDHQDKKIKESSTQKSDYIHVRARRGQATDSHSLAERVRREKISARMRYLQDLVPGCNRITGKAGMLDEIINYVQSLQRQVEFLSMKLAAMNPRLDFGIGDLIDKEINAMTMSNMIPPGIIGMSSEVVDHSCFQFSSSQQGMNSSNADLLQRTENSSVPMPEQFLDSCFNIHGASSTWNTDLNCIHDLGYSFQLYQGNVIANNLKMEI</sequence>
<keyword evidence="4" id="KW-0804">Transcription</keyword>
<name>A0AB40CUL7_DIOCR</name>
<dbReference type="PROSITE" id="PS50888">
    <property type="entry name" value="BHLH"/>
    <property type="match status" value="1"/>
</dbReference>
<dbReference type="GeneID" id="120280862"/>
<organism evidence="8 9">
    <name type="scientific">Dioscorea cayennensis subsp. rotundata</name>
    <name type="common">White Guinea yam</name>
    <name type="synonym">Dioscorea rotundata</name>
    <dbReference type="NCBI Taxonomy" id="55577"/>
    <lineage>
        <taxon>Eukaryota</taxon>
        <taxon>Viridiplantae</taxon>
        <taxon>Streptophyta</taxon>
        <taxon>Embryophyta</taxon>
        <taxon>Tracheophyta</taxon>
        <taxon>Spermatophyta</taxon>
        <taxon>Magnoliopsida</taxon>
        <taxon>Liliopsida</taxon>
        <taxon>Dioscoreales</taxon>
        <taxon>Dioscoreaceae</taxon>
        <taxon>Dioscorea</taxon>
    </lineage>
</organism>
<evidence type="ECO:0000256" key="5">
    <source>
        <dbReference type="ARBA" id="ARBA00023242"/>
    </source>
</evidence>
<gene>
    <name evidence="9" type="primary">LOC120280862</name>
</gene>
<evidence type="ECO:0000256" key="4">
    <source>
        <dbReference type="ARBA" id="ARBA00023163"/>
    </source>
</evidence>
<dbReference type="FunFam" id="4.10.280.10:FF:000002">
    <property type="entry name" value="Basic helix-loop-helix transcription factor"/>
    <property type="match status" value="1"/>
</dbReference>
<dbReference type="Proteomes" id="UP001515500">
    <property type="component" value="Chromosome 17"/>
</dbReference>
<accession>A0AB40CUL7</accession>
<evidence type="ECO:0000256" key="6">
    <source>
        <dbReference type="SAM" id="MobiDB-lite"/>
    </source>
</evidence>
<dbReference type="CDD" id="cd18919">
    <property type="entry name" value="bHLH_AtBPE_like"/>
    <property type="match status" value="1"/>
</dbReference>
<evidence type="ECO:0000256" key="3">
    <source>
        <dbReference type="ARBA" id="ARBA00023015"/>
    </source>
</evidence>
<feature type="domain" description="BHLH" evidence="7">
    <location>
        <begin position="159"/>
        <end position="209"/>
    </location>
</feature>
<evidence type="ECO:0000313" key="9">
    <source>
        <dbReference type="RefSeq" id="XP_039143753.1"/>
    </source>
</evidence>
<dbReference type="InterPro" id="IPR036638">
    <property type="entry name" value="HLH_DNA-bd_sf"/>
</dbReference>
<dbReference type="GO" id="GO:0003700">
    <property type="term" value="F:DNA-binding transcription factor activity"/>
    <property type="evidence" value="ECO:0007669"/>
    <property type="project" value="TreeGrafter"/>
</dbReference>
<feature type="region of interest" description="Disordered" evidence="6">
    <location>
        <begin position="81"/>
        <end position="120"/>
    </location>
</feature>
<comment type="similarity">
    <text evidence="2">Belongs to the bHLH protein family.</text>
</comment>
<protein>
    <submittedName>
        <fullName evidence="9">Transcription factor bHLH63-like</fullName>
    </submittedName>
</protein>
<evidence type="ECO:0000256" key="1">
    <source>
        <dbReference type="ARBA" id="ARBA00004123"/>
    </source>
</evidence>
<dbReference type="PANTHER" id="PTHR12565:SF184">
    <property type="entry name" value="BHLH TRANSCRIPTION FACTOR"/>
    <property type="match status" value="1"/>
</dbReference>
<dbReference type="InterPro" id="IPR024097">
    <property type="entry name" value="bHLH_ZIP_TF"/>
</dbReference>
<dbReference type="AlphaFoldDB" id="A0AB40CUL7"/>
<proteinExistence type="inferred from homology"/>
<comment type="subcellular location">
    <subcellularLocation>
        <location evidence="1">Nucleus</location>
    </subcellularLocation>
</comment>
<evidence type="ECO:0000256" key="2">
    <source>
        <dbReference type="ARBA" id="ARBA00005510"/>
    </source>
</evidence>
<dbReference type="GO" id="GO:0005634">
    <property type="term" value="C:nucleus"/>
    <property type="evidence" value="ECO:0007669"/>
    <property type="project" value="UniProtKB-SubCell"/>
</dbReference>
<dbReference type="PANTHER" id="PTHR12565">
    <property type="entry name" value="STEROL REGULATORY ELEMENT-BINDING PROTEIN"/>
    <property type="match status" value="1"/>
</dbReference>
<dbReference type="SUPFAM" id="SSF47459">
    <property type="entry name" value="HLH, helix-loop-helix DNA-binding domain"/>
    <property type="match status" value="1"/>
</dbReference>
<keyword evidence="3" id="KW-0805">Transcription regulation</keyword>
<dbReference type="RefSeq" id="XP_039143753.1">
    <property type="nucleotide sequence ID" value="XM_039287819.1"/>
</dbReference>
<reference evidence="9" key="1">
    <citation type="submission" date="2025-08" db="UniProtKB">
        <authorList>
            <consortium name="RefSeq"/>
        </authorList>
    </citation>
    <scope>IDENTIFICATION</scope>
</reference>